<evidence type="ECO:0000256" key="1">
    <source>
        <dbReference type="ARBA" id="ARBA00022737"/>
    </source>
</evidence>
<feature type="compositionally biased region" description="Basic and acidic residues" evidence="4">
    <location>
        <begin position="345"/>
        <end position="361"/>
    </location>
</feature>
<dbReference type="InParanoid" id="A0A1X7VEG9"/>
<dbReference type="Pfam" id="PF00076">
    <property type="entry name" value="RRM_1"/>
    <property type="match status" value="2"/>
</dbReference>
<feature type="domain" description="RRM" evidence="5">
    <location>
        <begin position="400"/>
        <end position="477"/>
    </location>
</feature>
<reference evidence="7" key="1">
    <citation type="journal article" date="2010" name="Nature">
        <title>The Amphimedon queenslandica genome and the evolution of animal complexity.</title>
        <authorList>
            <person name="Srivastava M."/>
            <person name="Simakov O."/>
            <person name="Chapman J."/>
            <person name="Fahey B."/>
            <person name="Gauthier M.E."/>
            <person name="Mitros T."/>
            <person name="Richards G.S."/>
            <person name="Conaco C."/>
            <person name="Dacre M."/>
            <person name="Hellsten U."/>
            <person name="Larroux C."/>
            <person name="Putnam N.H."/>
            <person name="Stanke M."/>
            <person name="Adamska M."/>
            <person name="Darling A."/>
            <person name="Degnan S.M."/>
            <person name="Oakley T.H."/>
            <person name="Plachetzki D.C."/>
            <person name="Zhai Y."/>
            <person name="Adamski M."/>
            <person name="Calcino A."/>
            <person name="Cummins S.F."/>
            <person name="Goodstein D.M."/>
            <person name="Harris C."/>
            <person name="Jackson D.J."/>
            <person name="Leys S.P."/>
            <person name="Shu S."/>
            <person name="Woodcroft B.J."/>
            <person name="Vervoort M."/>
            <person name="Kosik K.S."/>
            <person name="Manning G."/>
            <person name="Degnan B.M."/>
            <person name="Rokhsar D.S."/>
        </authorList>
    </citation>
    <scope>NUCLEOTIDE SEQUENCE [LARGE SCALE GENOMIC DNA]</scope>
</reference>
<evidence type="ECO:0000259" key="5">
    <source>
        <dbReference type="PROSITE" id="PS50102"/>
    </source>
</evidence>
<dbReference type="InterPro" id="IPR012677">
    <property type="entry name" value="Nucleotide-bd_a/b_plait_sf"/>
</dbReference>
<reference evidence="6" key="2">
    <citation type="submission" date="2017-05" db="UniProtKB">
        <authorList>
            <consortium name="EnsemblMetazoa"/>
        </authorList>
    </citation>
    <scope>IDENTIFICATION</scope>
</reference>
<dbReference type="EnsemblMetazoa" id="XM_011412216.2">
    <property type="protein sequence ID" value="XP_011410518.1"/>
    <property type="gene ID" value="LOC100631437"/>
</dbReference>
<dbReference type="PROSITE" id="PS50102">
    <property type="entry name" value="RRM"/>
    <property type="match status" value="2"/>
</dbReference>
<dbReference type="STRING" id="400682.A0A1X7VEG9"/>
<dbReference type="EnsemblMetazoa" id="Aqu2.1.38421_001">
    <property type="protein sequence ID" value="Aqu2.1.38421_001"/>
    <property type="gene ID" value="Aqu2.1.38421"/>
</dbReference>
<evidence type="ECO:0000313" key="7">
    <source>
        <dbReference type="Proteomes" id="UP000007879"/>
    </source>
</evidence>
<dbReference type="InterPro" id="IPR035979">
    <property type="entry name" value="RBD_domain_sf"/>
</dbReference>
<dbReference type="PANTHER" id="PTHR13976">
    <property type="entry name" value="HETEROGENEOUS NUCLEAR RIBONUCLEOPROTEIN-RELATED"/>
    <property type="match status" value="1"/>
</dbReference>
<sequence>MSYGVLLRGLPYDCSTDDIMQFFNAINLYKNSVEMVHMFNGRFSGIAHVKLRSRDDVKLALLMDQNHIGDRYIDVMEISEEKLEQIRDASISGIARTELHRMCNSDAPVGSGRPPLPPPRSVEKGRRMSGRGGRYSDGREGYSRDRSRSPPPPSFKPMHVRTRFAYVRGFPQDTLYKGVRQFFDGCLIGKSCVHLFRGEDDRFRGDGYIEFGNSDELKKALRRSGGLYKGMHRITIEPCSEAEVSDMKPYMMDATRPVAGSGRRERPESDRFEDSDIGGYRHSSREGDYGGYRDEHRGNGRGRESRYMEGEYHHDRWVREYRHSDHFPPSEPPLGRRSQFSSRGGSERVRETRREFDHDHFPYITSSSSSSSRGGGGHYGSSGLSLASSGTPSSSSRDRKTLRVEGLSSSATITDIVGFFRNYGVEYEFVRMQCFDDGTPNGRAFVTFPSERIALAALHDMNKRLLKNTYVDLSLIN</sequence>
<dbReference type="InterPro" id="IPR050666">
    <property type="entry name" value="ESRP"/>
</dbReference>
<dbReference type="OrthoDB" id="431068at2759"/>
<evidence type="ECO:0000256" key="4">
    <source>
        <dbReference type="SAM" id="MobiDB-lite"/>
    </source>
</evidence>
<keyword evidence="7" id="KW-1185">Reference proteome</keyword>
<dbReference type="Proteomes" id="UP000007879">
    <property type="component" value="Unassembled WGS sequence"/>
</dbReference>
<evidence type="ECO:0000256" key="3">
    <source>
        <dbReference type="PROSITE-ProRule" id="PRU00176"/>
    </source>
</evidence>
<dbReference type="SUPFAM" id="SSF54928">
    <property type="entry name" value="RNA-binding domain, RBD"/>
    <property type="match status" value="2"/>
</dbReference>
<feature type="compositionally biased region" description="Low complexity" evidence="4">
    <location>
        <begin position="335"/>
        <end position="344"/>
    </location>
</feature>
<feature type="compositionally biased region" description="Basic and acidic residues" evidence="4">
    <location>
        <begin position="262"/>
        <end position="274"/>
    </location>
</feature>
<dbReference type="AlphaFoldDB" id="A0A1X7VEG9"/>
<feature type="domain" description="RRM" evidence="5">
    <location>
        <begin position="3"/>
        <end position="80"/>
    </location>
</feature>
<organism evidence="6">
    <name type="scientific">Amphimedon queenslandica</name>
    <name type="common">Sponge</name>
    <dbReference type="NCBI Taxonomy" id="400682"/>
    <lineage>
        <taxon>Eukaryota</taxon>
        <taxon>Metazoa</taxon>
        <taxon>Porifera</taxon>
        <taxon>Demospongiae</taxon>
        <taxon>Heteroscleromorpha</taxon>
        <taxon>Haplosclerida</taxon>
        <taxon>Niphatidae</taxon>
        <taxon>Amphimedon</taxon>
    </lineage>
</organism>
<feature type="region of interest" description="Disordered" evidence="4">
    <location>
        <begin position="257"/>
        <end position="307"/>
    </location>
</feature>
<name>A0A1X7VEG9_AMPQE</name>
<gene>
    <name evidence="6" type="primary">100631437</name>
</gene>
<evidence type="ECO:0000256" key="2">
    <source>
        <dbReference type="ARBA" id="ARBA00022884"/>
    </source>
</evidence>
<keyword evidence="1" id="KW-0677">Repeat</keyword>
<protein>
    <recommendedName>
        <fullName evidence="5">RRM domain-containing protein</fullName>
    </recommendedName>
</protein>
<proteinExistence type="predicted"/>
<dbReference type="Gene3D" id="3.30.70.330">
    <property type="match status" value="3"/>
</dbReference>
<feature type="compositionally biased region" description="Low complexity" evidence="4">
    <location>
        <begin position="381"/>
        <end position="395"/>
    </location>
</feature>
<feature type="region of interest" description="Disordered" evidence="4">
    <location>
        <begin position="104"/>
        <end position="157"/>
    </location>
</feature>
<dbReference type="CDD" id="cd12254">
    <property type="entry name" value="RRM_hnRNPH_ESRPs_RBM12_like"/>
    <property type="match status" value="2"/>
</dbReference>
<feature type="region of interest" description="Disordered" evidence="4">
    <location>
        <begin position="324"/>
        <end position="404"/>
    </location>
</feature>
<dbReference type="InterPro" id="IPR000504">
    <property type="entry name" value="RRM_dom"/>
</dbReference>
<feature type="compositionally biased region" description="Basic and acidic residues" evidence="4">
    <location>
        <begin position="283"/>
        <end position="307"/>
    </location>
</feature>
<evidence type="ECO:0000313" key="6">
    <source>
        <dbReference type="EnsemblMetazoa" id="Aqu2.1.38421_001"/>
    </source>
</evidence>
<accession>A0A1X7VEG9</accession>
<feature type="compositionally biased region" description="Basic and acidic residues" evidence="4">
    <location>
        <begin position="134"/>
        <end position="148"/>
    </location>
</feature>
<dbReference type="GO" id="GO:0003723">
    <property type="term" value="F:RNA binding"/>
    <property type="evidence" value="ECO:0007669"/>
    <property type="project" value="UniProtKB-UniRule"/>
</dbReference>
<dbReference type="EnsemblMetazoa" id="XM_019993778.1">
    <property type="protein sequence ID" value="XP_019849337.1"/>
    <property type="gene ID" value="LOC100631437"/>
</dbReference>
<dbReference type="SMART" id="SM00360">
    <property type="entry name" value="RRM"/>
    <property type="match status" value="3"/>
</dbReference>
<keyword evidence="2 3" id="KW-0694">RNA-binding</keyword>
<dbReference type="eggNOG" id="KOG4211">
    <property type="taxonomic scope" value="Eukaryota"/>
</dbReference>